<dbReference type="InterPro" id="IPR011009">
    <property type="entry name" value="Kinase-like_dom_sf"/>
</dbReference>
<evidence type="ECO:0000256" key="17">
    <source>
        <dbReference type="ARBA" id="ARBA00023136"/>
    </source>
</evidence>
<keyword evidence="5" id="KW-0723">Serine/threonine-protein kinase</keyword>
<evidence type="ECO:0000256" key="13">
    <source>
        <dbReference type="ARBA" id="ARBA00022840"/>
    </source>
</evidence>
<comment type="subcellular location">
    <subcellularLocation>
        <location evidence="3">Cell membrane</location>
        <topology evidence="3">Single-pass type I membrane protein</topology>
    </subcellularLocation>
</comment>
<evidence type="ECO:0000256" key="14">
    <source>
        <dbReference type="ARBA" id="ARBA00022842"/>
    </source>
</evidence>
<dbReference type="GO" id="GO:0004675">
    <property type="term" value="F:transmembrane receptor protein serine/threonine kinase activity"/>
    <property type="evidence" value="ECO:0007669"/>
    <property type="project" value="InterPro"/>
</dbReference>
<evidence type="ECO:0000256" key="4">
    <source>
        <dbReference type="ARBA" id="ARBA00022475"/>
    </source>
</evidence>
<dbReference type="Gene3D" id="2.10.60.10">
    <property type="entry name" value="CD59"/>
    <property type="match status" value="1"/>
</dbReference>
<name>A0A8U8BNM8_GEOPR</name>
<dbReference type="PROSITE" id="PS51256">
    <property type="entry name" value="GS"/>
    <property type="match status" value="1"/>
</dbReference>
<dbReference type="Pfam" id="PF01064">
    <property type="entry name" value="Activin_recp"/>
    <property type="match status" value="1"/>
</dbReference>
<dbReference type="CDD" id="cd23536">
    <property type="entry name" value="TFP_LU_ECD_ALK4"/>
    <property type="match status" value="1"/>
</dbReference>
<dbReference type="InterPro" id="IPR000472">
    <property type="entry name" value="Activin_recp"/>
</dbReference>
<keyword evidence="4" id="KW-1003">Cell membrane</keyword>
<dbReference type="Proteomes" id="UP000694382">
    <property type="component" value="Unassembled WGS sequence"/>
</dbReference>
<keyword evidence="19" id="KW-0325">Glycoprotein</keyword>
<dbReference type="GO" id="GO:0005524">
    <property type="term" value="F:ATP binding"/>
    <property type="evidence" value="ECO:0007669"/>
    <property type="project" value="UniProtKB-UniRule"/>
</dbReference>
<keyword evidence="14" id="KW-0460">Magnesium</keyword>
<dbReference type="Pfam" id="PF08515">
    <property type="entry name" value="TGF_beta_GS"/>
    <property type="match status" value="1"/>
</dbReference>
<keyword evidence="15" id="KW-0832">Ubl conjugation</keyword>
<comment type="cofactor">
    <cofactor evidence="1">
        <name>Mn(2+)</name>
        <dbReference type="ChEBI" id="CHEBI:29035"/>
    </cofactor>
</comment>
<evidence type="ECO:0000313" key="21">
    <source>
        <dbReference type="Ensembl" id="ENSCPVP00000024800.1"/>
    </source>
</evidence>
<dbReference type="FunFam" id="2.10.60.10:FF:000010">
    <property type="entry name" value="Receptor protein serine/threonine kinase"/>
    <property type="match status" value="1"/>
</dbReference>
<evidence type="ECO:0000256" key="15">
    <source>
        <dbReference type="ARBA" id="ARBA00022843"/>
    </source>
</evidence>
<keyword evidence="13" id="KW-0067">ATP-binding</keyword>
<keyword evidence="10" id="KW-0732">Signal</keyword>
<dbReference type="PANTHER" id="PTHR23255">
    <property type="entry name" value="TRANSFORMING GROWTH FACTOR-BETA RECEPTOR TYPE I AND II"/>
    <property type="match status" value="1"/>
</dbReference>
<dbReference type="GO" id="GO:0071363">
    <property type="term" value="P:cellular response to growth factor stimulus"/>
    <property type="evidence" value="ECO:0007669"/>
    <property type="project" value="TreeGrafter"/>
</dbReference>
<reference evidence="21" key="2">
    <citation type="submission" date="2025-09" db="UniProtKB">
        <authorList>
            <consortium name="Ensembl"/>
        </authorList>
    </citation>
    <scope>IDENTIFICATION</scope>
</reference>
<dbReference type="InterPro" id="IPR017441">
    <property type="entry name" value="Protein_kinase_ATP_BS"/>
</dbReference>
<evidence type="ECO:0000256" key="20">
    <source>
        <dbReference type="ARBA" id="ARBA00023211"/>
    </source>
</evidence>
<keyword evidence="12" id="KW-0418">Kinase</keyword>
<evidence type="ECO:0000256" key="5">
    <source>
        <dbReference type="ARBA" id="ARBA00022527"/>
    </source>
</evidence>
<evidence type="ECO:0000313" key="22">
    <source>
        <dbReference type="Proteomes" id="UP000694382"/>
    </source>
</evidence>
<evidence type="ECO:0000256" key="1">
    <source>
        <dbReference type="ARBA" id="ARBA00001936"/>
    </source>
</evidence>
<evidence type="ECO:0000256" key="2">
    <source>
        <dbReference type="ARBA" id="ARBA00001946"/>
    </source>
</evidence>
<evidence type="ECO:0000256" key="7">
    <source>
        <dbReference type="ARBA" id="ARBA00022679"/>
    </source>
</evidence>
<dbReference type="SUPFAM" id="SSF57302">
    <property type="entry name" value="Snake toxin-like"/>
    <property type="match status" value="1"/>
</dbReference>
<evidence type="ECO:0000256" key="18">
    <source>
        <dbReference type="ARBA" id="ARBA00023170"/>
    </source>
</evidence>
<keyword evidence="18" id="KW-0675">Receptor</keyword>
<keyword evidence="20" id="KW-0464">Manganese</keyword>
<protein>
    <submittedName>
        <fullName evidence="21">Activin A receptor type 1B</fullName>
    </submittedName>
</protein>
<dbReference type="Gene3D" id="3.30.200.20">
    <property type="entry name" value="Phosphorylase Kinase, domain 1"/>
    <property type="match status" value="1"/>
</dbReference>
<evidence type="ECO:0000256" key="9">
    <source>
        <dbReference type="ARBA" id="ARBA00022723"/>
    </source>
</evidence>
<dbReference type="InterPro" id="IPR003605">
    <property type="entry name" value="GS_dom"/>
</dbReference>
<keyword evidence="16" id="KW-1133">Transmembrane helix</keyword>
<dbReference type="GO" id="GO:0030154">
    <property type="term" value="P:cell differentiation"/>
    <property type="evidence" value="ECO:0007669"/>
    <property type="project" value="UniProtKB-ARBA"/>
</dbReference>
<evidence type="ECO:0000256" key="6">
    <source>
        <dbReference type="ARBA" id="ARBA00022553"/>
    </source>
</evidence>
<dbReference type="PROSITE" id="PS00107">
    <property type="entry name" value="PROTEIN_KINASE_ATP"/>
    <property type="match status" value="1"/>
</dbReference>
<evidence type="ECO:0000256" key="16">
    <source>
        <dbReference type="ARBA" id="ARBA00022989"/>
    </source>
</evidence>
<evidence type="ECO:0000256" key="11">
    <source>
        <dbReference type="ARBA" id="ARBA00022741"/>
    </source>
</evidence>
<keyword evidence="7" id="KW-0808">Transferase</keyword>
<evidence type="ECO:0000256" key="3">
    <source>
        <dbReference type="ARBA" id="ARBA00004251"/>
    </source>
</evidence>
<evidence type="ECO:0000256" key="19">
    <source>
        <dbReference type="ARBA" id="ARBA00023180"/>
    </source>
</evidence>
<keyword evidence="9" id="KW-0479">Metal-binding</keyword>
<comment type="cofactor">
    <cofactor evidence="2">
        <name>Mg(2+)</name>
        <dbReference type="ChEBI" id="CHEBI:18420"/>
    </cofactor>
</comment>
<organism evidence="21 22">
    <name type="scientific">Geospiza parvula</name>
    <name type="common">Small tree-finch</name>
    <name type="synonym">Camarhynchus parvulus</name>
    <dbReference type="NCBI Taxonomy" id="87175"/>
    <lineage>
        <taxon>Eukaryota</taxon>
        <taxon>Metazoa</taxon>
        <taxon>Chordata</taxon>
        <taxon>Craniata</taxon>
        <taxon>Vertebrata</taxon>
        <taxon>Euteleostomi</taxon>
        <taxon>Archelosauria</taxon>
        <taxon>Archosauria</taxon>
        <taxon>Dinosauria</taxon>
        <taxon>Saurischia</taxon>
        <taxon>Theropoda</taxon>
        <taxon>Coelurosauria</taxon>
        <taxon>Aves</taxon>
        <taxon>Neognathae</taxon>
        <taxon>Neoaves</taxon>
        <taxon>Telluraves</taxon>
        <taxon>Australaves</taxon>
        <taxon>Passeriformes</taxon>
        <taxon>Thraupidae</taxon>
        <taxon>Camarhynchus</taxon>
    </lineage>
</organism>
<proteinExistence type="predicted"/>
<dbReference type="Pfam" id="PF07714">
    <property type="entry name" value="PK_Tyr_Ser-Thr"/>
    <property type="match status" value="1"/>
</dbReference>
<keyword evidence="6" id="KW-0597">Phosphoprotein</keyword>
<dbReference type="InterPro" id="IPR000333">
    <property type="entry name" value="TGFB_receptor"/>
</dbReference>
<dbReference type="SUPFAM" id="SSF56112">
    <property type="entry name" value="Protein kinase-like (PK-like)"/>
    <property type="match status" value="1"/>
</dbReference>
<accession>A0A8U8BNM8</accession>
<dbReference type="FunFam" id="3.30.200.20:FF:000023">
    <property type="entry name" value="Receptor protein serine/threonine kinase"/>
    <property type="match status" value="1"/>
</dbReference>
<dbReference type="PANTHER" id="PTHR23255:SF22">
    <property type="entry name" value="ACTIVIN RECEPTOR TYPE-1B"/>
    <property type="match status" value="1"/>
</dbReference>
<reference evidence="21" key="1">
    <citation type="submission" date="2025-08" db="UniProtKB">
        <authorList>
            <consortium name="Ensembl"/>
        </authorList>
    </citation>
    <scope>IDENTIFICATION</scope>
</reference>
<evidence type="ECO:0000256" key="10">
    <source>
        <dbReference type="ARBA" id="ARBA00022729"/>
    </source>
</evidence>
<dbReference type="AlphaFoldDB" id="A0A8U8BNM8"/>
<dbReference type="GO" id="GO:0141091">
    <property type="term" value="P:transforming growth factor beta receptor superfamily signaling pathway"/>
    <property type="evidence" value="ECO:0007669"/>
    <property type="project" value="UniProtKB-ARBA"/>
</dbReference>
<sequence length="541" mass="59314">MAARAPRFPPAPPAARRSPPIPAALLPVLLLLLAGPLGGARALTCLCSDCKQANSTCETDGACMVSVFNLDGVKHHVRTCIPEAKLIPAGKPFYCLSSEDLRNTHCCYSDFCNKIDLMVPSGHLKDNEPPSSWGPVELVAVIAGPVFLVFVVMIIVVFVFHHHQRVYHNRQRLDMEDPSCEMCLSKDKTLQDLVYDLSTSGSGSGLPLFVQRTVARTIVLQEIIGKGRFGEVWRGRWRGGDVAVKIFSSREERSWFREAEIYQTVMLRHENILGFIAADNKGKRCLKPRAEASPLCSQFLCLTTLSKKFSLISNLNLPWCDFRPFPLVLLLVTPPGSILLSEVDQSEKVPPEPPFLQAEPCSSPSCSSELSIPLPSSIAPLVTFQHLHPPVKKLISEKVPPEPPFFQGEPCSSLSCSSEVIHSLPQLQCPSLVTFQHLHPPAKKLIRVRMSSLSLLFFRLSPAAPSAPLQNYPFPSPAPLSISGHTPAPPHLSCHEGLKLINSASLGLYTAQNYSRIRAVALPVPGTGGKSLLWSCWPHYG</sequence>
<dbReference type="GO" id="GO:0005886">
    <property type="term" value="C:plasma membrane"/>
    <property type="evidence" value="ECO:0007669"/>
    <property type="project" value="UniProtKB-SubCell"/>
</dbReference>
<keyword evidence="11" id="KW-0547">Nucleotide-binding</keyword>
<evidence type="ECO:0000256" key="12">
    <source>
        <dbReference type="ARBA" id="ARBA00022777"/>
    </source>
</evidence>
<dbReference type="GO" id="GO:0043235">
    <property type="term" value="C:receptor complex"/>
    <property type="evidence" value="ECO:0007669"/>
    <property type="project" value="TreeGrafter"/>
</dbReference>
<dbReference type="SMART" id="SM00467">
    <property type="entry name" value="GS"/>
    <property type="match status" value="1"/>
</dbReference>
<keyword evidence="17" id="KW-0472">Membrane</keyword>
<dbReference type="InterPro" id="IPR001245">
    <property type="entry name" value="Ser-Thr/Tyr_kinase_cat_dom"/>
</dbReference>
<dbReference type="InterPro" id="IPR045860">
    <property type="entry name" value="Snake_toxin-like_sf"/>
</dbReference>
<gene>
    <name evidence="21" type="primary">ACVR1B</name>
</gene>
<evidence type="ECO:0000256" key="8">
    <source>
        <dbReference type="ARBA" id="ARBA00022692"/>
    </source>
</evidence>
<keyword evidence="22" id="KW-1185">Reference proteome</keyword>
<keyword evidence="8" id="KW-0812">Transmembrane</keyword>
<dbReference type="Ensembl" id="ENSCPVT00000028858.1">
    <property type="protein sequence ID" value="ENSCPVP00000024800.1"/>
    <property type="gene ID" value="ENSCPVG00000004403.2"/>
</dbReference>